<dbReference type="PANTHER" id="PTHR22916:SF3">
    <property type="entry name" value="UDP-GLCNAC:BETAGAL BETA-1,3-N-ACETYLGLUCOSAMINYLTRANSFERASE-LIKE PROTEIN 1"/>
    <property type="match status" value="1"/>
</dbReference>
<proteinExistence type="predicted"/>
<gene>
    <name evidence="2" type="ORF">GGQ68_002121</name>
</gene>
<evidence type="ECO:0000313" key="3">
    <source>
        <dbReference type="Proteomes" id="UP000541426"/>
    </source>
</evidence>
<dbReference type="SUPFAM" id="SSF53448">
    <property type="entry name" value="Nucleotide-diphospho-sugar transferases"/>
    <property type="match status" value="1"/>
</dbReference>
<sequence>MPYFSIVIPCFNAAETLNDTLDSIASQTFVDWEALIIDDGSTDATWALAVARTAKDSRFKVMRNPGQGPSSARNHAAMRSRGKVIAFCDADDLWYPQKLALMHQTFARPDVDGVYARVAFFDGKGSRSTSQVCDGPLSVQTLLGENPVCTMSNVAVTRRTFIESGGFDVTMVHNEDLEWLIRVTGSGGRFLGLDEILVHYRTSPTGLSANLDAMRIGRETALATAARMGFPVDRRSEAIHLRYIARRALRTDAPPLQSLRMALAGVATSPVGFFTDIKRGGLTFLAALAAPIMPRRLRRSLFSN</sequence>
<dbReference type="PANTHER" id="PTHR22916">
    <property type="entry name" value="GLYCOSYLTRANSFERASE"/>
    <property type="match status" value="1"/>
</dbReference>
<dbReference type="RefSeq" id="WP_183965642.1">
    <property type="nucleotide sequence ID" value="NZ_BAABBZ010000018.1"/>
</dbReference>
<dbReference type="GO" id="GO:0016758">
    <property type="term" value="F:hexosyltransferase activity"/>
    <property type="evidence" value="ECO:0007669"/>
    <property type="project" value="UniProtKB-ARBA"/>
</dbReference>
<comment type="caution">
    <text evidence="2">The sequence shown here is derived from an EMBL/GenBank/DDBJ whole genome shotgun (WGS) entry which is preliminary data.</text>
</comment>
<dbReference type="Proteomes" id="UP000541426">
    <property type="component" value="Unassembled WGS sequence"/>
</dbReference>
<keyword evidence="2" id="KW-0808">Transferase</keyword>
<name>A0A7W6GSP4_9RHOB</name>
<dbReference type="AlphaFoldDB" id="A0A7W6GSP4"/>
<evidence type="ECO:0000313" key="2">
    <source>
        <dbReference type="EMBL" id="MBB3985788.1"/>
    </source>
</evidence>
<keyword evidence="3" id="KW-1185">Reference proteome</keyword>
<dbReference type="EMBL" id="JACIEJ010000004">
    <property type="protein sequence ID" value="MBB3985788.1"/>
    <property type="molecule type" value="Genomic_DNA"/>
</dbReference>
<accession>A0A7W6GSP4</accession>
<evidence type="ECO:0000259" key="1">
    <source>
        <dbReference type="Pfam" id="PF00535"/>
    </source>
</evidence>
<organism evidence="2 3">
    <name type="scientific">Sagittula marina</name>
    <dbReference type="NCBI Taxonomy" id="943940"/>
    <lineage>
        <taxon>Bacteria</taxon>
        <taxon>Pseudomonadati</taxon>
        <taxon>Pseudomonadota</taxon>
        <taxon>Alphaproteobacteria</taxon>
        <taxon>Rhodobacterales</taxon>
        <taxon>Roseobacteraceae</taxon>
        <taxon>Sagittula</taxon>
    </lineage>
</organism>
<dbReference type="InterPro" id="IPR029044">
    <property type="entry name" value="Nucleotide-diphossugar_trans"/>
</dbReference>
<feature type="domain" description="Glycosyltransferase 2-like" evidence="1">
    <location>
        <begin position="5"/>
        <end position="152"/>
    </location>
</feature>
<protein>
    <submittedName>
        <fullName evidence="2">Glycosyltransferase involved in cell wall biosynthesis</fullName>
    </submittedName>
</protein>
<dbReference type="Pfam" id="PF00535">
    <property type="entry name" value="Glycos_transf_2"/>
    <property type="match status" value="1"/>
</dbReference>
<dbReference type="Gene3D" id="3.90.550.10">
    <property type="entry name" value="Spore Coat Polysaccharide Biosynthesis Protein SpsA, Chain A"/>
    <property type="match status" value="1"/>
</dbReference>
<reference evidence="2 3" key="1">
    <citation type="submission" date="2020-08" db="EMBL/GenBank/DDBJ databases">
        <title>Genomic Encyclopedia of Type Strains, Phase IV (KMG-IV): sequencing the most valuable type-strain genomes for metagenomic binning, comparative biology and taxonomic classification.</title>
        <authorList>
            <person name="Goeker M."/>
        </authorList>
    </citation>
    <scope>NUCLEOTIDE SEQUENCE [LARGE SCALE GENOMIC DNA]</scope>
    <source>
        <strain evidence="2 3">DSM 102235</strain>
    </source>
</reference>
<dbReference type="InterPro" id="IPR001173">
    <property type="entry name" value="Glyco_trans_2-like"/>
</dbReference>